<feature type="domain" description="Class II aldolase/adducin N-terminal" evidence="4">
    <location>
        <begin position="58"/>
        <end position="236"/>
    </location>
</feature>
<reference evidence="5 6" key="1">
    <citation type="submission" date="2023-12" db="EMBL/GenBank/DDBJ databases">
        <title>Description of new species of Mycobacterium terrae complex isolated from sewage at the Sao Paulo Zoological Park Foundation in Brazil.</title>
        <authorList>
            <person name="Romagnoli C.L."/>
            <person name="Conceicao E.C."/>
            <person name="Machado E."/>
            <person name="Barreto L.B.P.F."/>
            <person name="Sharma A."/>
            <person name="Silva N.M."/>
            <person name="Marques L.E."/>
            <person name="Juliana M.A."/>
            <person name="Lourenco M.C.S."/>
            <person name="Digiampietri L.A."/>
            <person name="Suffys P.N."/>
            <person name="Viana-Niero C."/>
        </authorList>
    </citation>
    <scope>NUCLEOTIDE SEQUENCE [LARGE SCALE GENOMIC DNA]</scope>
    <source>
        <strain evidence="5 6">MYC098</strain>
    </source>
</reference>
<evidence type="ECO:0000256" key="3">
    <source>
        <dbReference type="SAM" id="MobiDB-lite"/>
    </source>
</evidence>
<dbReference type="RefSeq" id="WP_225404328.1">
    <property type="nucleotide sequence ID" value="NZ_JAYJJR010000011.1"/>
</dbReference>
<evidence type="ECO:0000256" key="1">
    <source>
        <dbReference type="ARBA" id="ARBA00022723"/>
    </source>
</evidence>
<dbReference type="PANTHER" id="PTHR22789">
    <property type="entry name" value="FUCULOSE PHOSPHATE ALDOLASE"/>
    <property type="match status" value="1"/>
</dbReference>
<name>A0ABU5XNW5_9MYCO</name>
<keyword evidence="1" id="KW-0479">Metal-binding</keyword>
<dbReference type="SMART" id="SM01007">
    <property type="entry name" value="Aldolase_II"/>
    <property type="match status" value="1"/>
</dbReference>
<proteinExistence type="predicted"/>
<evidence type="ECO:0000313" key="5">
    <source>
        <dbReference type="EMBL" id="MEB3022751.1"/>
    </source>
</evidence>
<comment type="caution">
    <text evidence="5">The sequence shown here is derived from an EMBL/GenBank/DDBJ whole genome shotgun (WGS) entry which is preliminary data.</text>
</comment>
<dbReference type="EMBL" id="JAYJJR010000011">
    <property type="protein sequence ID" value="MEB3022751.1"/>
    <property type="molecule type" value="Genomic_DNA"/>
</dbReference>
<dbReference type="SUPFAM" id="SSF53639">
    <property type="entry name" value="AraD/HMP-PK domain-like"/>
    <property type="match status" value="1"/>
</dbReference>
<organism evidence="5 6">
    <name type="scientific">[Mycobacterium] crassicus</name>
    <dbReference type="NCBI Taxonomy" id="2872309"/>
    <lineage>
        <taxon>Bacteria</taxon>
        <taxon>Bacillati</taxon>
        <taxon>Actinomycetota</taxon>
        <taxon>Actinomycetes</taxon>
        <taxon>Mycobacteriales</taxon>
        <taxon>Mycobacteriaceae</taxon>
        <taxon>Mycolicibacter</taxon>
    </lineage>
</organism>
<evidence type="ECO:0000259" key="4">
    <source>
        <dbReference type="SMART" id="SM01007"/>
    </source>
</evidence>
<dbReference type="InterPro" id="IPR001303">
    <property type="entry name" value="Aldolase_II/adducin_N"/>
</dbReference>
<gene>
    <name evidence="5" type="ORF">K6T79_17035</name>
</gene>
<protein>
    <submittedName>
        <fullName evidence="5">Class II aldolase/adducin family protein</fullName>
    </submittedName>
</protein>
<evidence type="ECO:0000256" key="2">
    <source>
        <dbReference type="ARBA" id="ARBA00023239"/>
    </source>
</evidence>
<keyword evidence="6" id="KW-1185">Reference proteome</keyword>
<evidence type="ECO:0000313" key="6">
    <source>
        <dbReference type="Proteomes" id="UP001299596"/>
    </source>
</evidence>
<feature type="region of interest" description="Disordered" evidence="3">
    <location>
        <begin position="1"/>
        <end position="42"/>
    </location>
</feature>
<accession>A0ABU5XNW5</accession>
<dbReference type="InterPro" id="IPR036409">
    <property type="entry name" value="Aldolase_II/adducin_N_sf"/>
</dbReference>
<sequence length="285" mass="30661">MSADESIRPGGSARLAGVGPPGAVGGEAKLEPPNRPGGAAVWSPSVTPPIGVELSEEQALAVAFRHLAEIGFAENMAGHITWQPDGRTEMLVNPWGLWWAELTASDICVVDTDARVIRGRWDVTPAIHIHTELHRARSDARVVVHNHPYYVSLMASLQSPPELVHQTGALFLDDLCFVDTYDGEVDTAARAAELAERIGGANVAILASHGVIAMGRTLAEAVYRSATIERVCKLAYHVMLAGRTPTPMKRSDMAGMQASLIERAADVYWAGAARMTIKTDRQVLD</sequence>
<dbReference type="Pfam" id="PF00596">
    <property type="entry name" value="Aldolase_II"/>
    <property type="match status" value="1"/>
</dbReference>
<dbReference type="Proteomes" id="UP001299596">
    <property type="component" value="Unassembled WGS sequence"/>
</dbReference>
<dbReference type="InterPro" id="IPR050197">
    <property type="entry name" value="Aldolase_class_II_sugar_metab"/>
</dbReference>
<dbReference type="Gene3D" id="3.40.225.10">
    <property type="entry name" value="Class II aldolase/adducin N-terminal domain"/>
    <property type="match status" value="1"/>
</dbReference>
<dbReference type="PANTHER" id="PTHR22789:SF0">
    <property type="entry name" value="3-OXO-TETRONATE 4-PHOSPHATE DECARBOXYLASE-RELATED"/>
    <property type="match status" value="1"/>
</dbReference>
<keyword evidence="2" id="KW-0456">Lyase</keyword>